<evidence type="ECO:0000256" key="2">
    <source>
        <dbReference type="SAM" id="Phobius"/>
    </source>
</evidence>
<dbReference type="RefSeq" id="WP_062632031.1">
    <property type="nucleotide sequence ID" value="NZ_FCOG02000001.1"/>
</dbReference>
<dbReference type="Proteomes" id="UP000219522">
    <property type="component" value="Unassembled WGS sequence"/>
</dbReference>
<keyword evidence="2" id="KW-1133">Transmembrane helix</keyword>
<gene>
    <name evidence="3" type="ORF">SAMN05446927_6444</name>
</gene>
<dbReference type="AlphaFoldDB" id="A0A7Z7ID94"/>
<accession>A0A7Z7ID94</accession>
<feature type="transmembrane region" description="Helical" evidence="2">
    <location>
        <begin position="36"/>
        <end position="58"/>
    </location>
</feature>
<evidence type="ECO:0000313" key="3">
    <source>
        <dbReference type="EMBL" id="SOE83091.1"/>
    </source>
</evidence>
<evidence type="ECO:0008006" key="5">
    <source>
        <dbReference type="Google" id="ProtNLM"/>
    </source>
</evidence>
<keyword evidence="4" id="KW-1185">Reference proteome</keyword>
<organism evidence="3 4">
    <name type="scientific">Caballeronia arationis</name>
    <dbReference type="NCBI Taxonomy" id="1777142"/>
    <lineage>
        <taxon>Bacteria</taxon>
        <taxon>Pseudomonadati</taxon>
        <taxon>Pseudomonadota</taxon>
        <taxon>Betaproteobacteria</taxon>
        <taxon>Burkholderiales</taxon>
        <taxon>Burkholderiaceae</taxon>
        <taxon>Caballeronia</taxon>
    </lineage>
</organism>
<keyword evidence="2" id="KW-0812">Transmembrane</keyword>
<comment type="caution">
    <text evidence="3">The sequence shown here is derived from an EMBL/GenBank/DDBJ whole genome shotgun (WGS) entry which is preliminary data.</text>
</comment>
<evidence type="ECO:0000256" key="1">
    <source>
        <dbReference type="SAM" id="MobiDB-lite"/>
    </source>
</evidence>
<protein>
    <recommendedName>
        <fullName evidence="5">Multidrug ABC transporter ATPase</fullName>
    </recommendedName>
</protein>
<feature type="region of interest" description="Disordered" evidence="1">
    <location>
        <begin position="66"/>
        <end position="99"/>
    </location>
</feature>
<feature type="compositionally biased region" description="Polar residues" evidence="1">
    <location>
        <begin position="70"/>
        <end position="82"/>
    </location>
</feature>
<name>A0A7Z7ID94_9BURK</name>
<proteinExistence type="predicted"/>
<keyword evidence="2" id="KW-0472">Membrane</keyword>
<dbReference type="OrthoDB" id="9026404at2"/>
<reference evidence="3 4" key="1">
    <citation type="submission" date="2017-09" db="EMBL/GenBank/DDBJ databases">
        <authorList>
            <person name="Varghese N."/>
            <person name="Submissions S."/>
        </authorList>
    </citation>
    <scope>NUCLEOTIDE SEQUENCE [LARGE SCALE GENOMIC DNA]</scope>
    <source>
        <strain evidence="3 4">OK806</strain>
    </source>
</reference>
<dbReference type="EMBL" id="OCSU01000002">
    <property type="protein sequence ID" value="SOE83091.1"/>
    <property type="molecule type" value="Genomic_DNA"/>
</dbReference>
<evidence type="ECO:0000313" key="4">
    <source>
        <dbReference type="Proteomes" id="UP000219522"/>
    </source>
</evidence>
<sequence length="99" mass="11136">MTRFARTARRRFGHVSSTIASASRHVVPPNLTSWKLALYVFVFLLPGGSFVVLGMGWFENRNRRRAVKPRQSQAQMKTQTQARVPKLLPGPTPCSHGEC</sequence>